<dbReference type="Proteomes" id="UP000031246">
    <property type="component" value="Unassembled WGS sequence"/>
</dbReference>
<accession>A0A0C1D7H8</accession>
<sequence length="161" mass="17705">MAQKEIIVQGATCQCQFGTATDKLKVLTQQKHYVNDKDGAQKLIASHVDIGMTFEKNTFGQCKLQPTPGGFKPCVPALTEWKEMYKEMVLINNGQVLVEDSKGVCTISGSPCILFAKTGQKGQPSQQNIDNADEEQQAQINPLVNMKELNITSPYDNLNAI</sequence>
<organism evidence="1 2">
    <name type="scientific">Pedobacter kyungheensis</name>
    <dbReference type="NCBI Taxonomy" id="1069985"/>
    <lineage>
        <taxon>Bacteria</taxon>
        <taxon>Pseudomonadati</taxon>
        <taxon>Bacteroidota</taxon>
        <taxon>Sphingobacteriia</taxon>
        <taxon>Sphingobacteriales</taxon>
        <taxon>Sphingobacteriaceae</taxon>
        <taxon>Pedobacter</taxon>
    </lineage>
</organism>
<dbReference type="RefSeq" id="WP_039477031.1">
    <property type="nucleotide sequence ID" value="NZ_JSYN01000016.1"/>
</dbReference>
<keyword evidence="2" id="KW-1185">Reference proteome</keyword>
<evidence type="ECO:0000313" key="1">
    <source>
        <dbReference type="EMBL" id="KIA93116.1"/>
    </source>
</evidence>
<dbReference type="AlphaFoldDB" id="A0A0C1D7H8"/>
<gene>
    <name evidence="1" type="ORF">OC25_13835</name>
</gene>
<evidence type="ECO:0000313" key="2">
    <source>
        <dbReference type="Proteomes" id="UP000031246"/>
    </source>
</evidence>
<dbReference type="Pfam" id="PF14107">
    <property type="entry name" value="DUF4280"/>
    <property type="match status" value="1"/>
</dbReference>
<name>A0A0C1D7H8_9SPHI</name>
<evidence type="ECO:0008006" key="3">
    <source>
        <dbReference type="Google" id="ProtNLM"/>
    </source>
</evidence>
<protein>
    <recommendedName>
        <fullName evidence="3">DUF4280 domain-containing protein</fullName>
    </recommendedName>
</protein>
<dbReference type="OrthoDB" id="882303at2"/>
<comment type="caution">
    <text evidence="1">The sequence shown here is derived from an EMBL/GenBank/DDBJ whole genome shotgun (WGS) entry which is preliminary data.</text>
</comment>
<proteinExistence type="predicted"/>
<dbReference type="EMBL" id="JSYN01000016">
    <property type="protein sequence ID" value="KIA93116.1"/>
    <property type="molecule type" value="Genomic_DNA"/>
</dbReference>
<dbReference type="InterPro" id="IPR025460">
    <property type="entry name" value="DUF4280"/>
</dbReference>
<reference evidence="1 2" key="1">
    <citation type="submission" date="2014-10" db="EMBL/GenBank/DDBJ databases">
        <title>Pedobacter Kyungheensis.</title>
        <authorList>
            <person name="Anderson B.M."/>
            <person name="Newman J.D."/>
        </authorList>
    </citation>
    <scope>NUCLEOTIDE SEQUENCE [LARGE SCALE GENOMIC DNA]</scope>
    <source>
        <strain evidence="1 2">KACC 16221</strain>
    </source>
</reference>